<evidence type="ECO:0000313" key="3">
    <source>
        <dbReference type="EMBL" id="TLC99094.1"/>
    </source>
</evidence>
<dbReference type="InterPro" id="IPR001387">
    <property type="entry name" value="Cro/C1-type_HTH"/>
</dbReference>
<evidence type="ECO:0000259" key="2">
    <source>
        <dbReference type="PROSITE" id="PS50943"/>
    </source>
</evidence>
<dbReference type="Pfam" id="PF01381">
    <property type="entry name" value="HTH_3"/>
    <property type="match status" value="1"/>
</dbReference>
<dbReference type="OrthoDB" id="2222263at2"/>
<proteinExistence type="predicted"/>
<dbReference type="InterPro" id="IPR010982">
    <property type="entry name" value="Lambda_DNA-bd_dom_sf"/>
</dbReference>
<evidence type="ECO:0000313" key="4">
    <source>
        <dbReference type="Proteomes" id="UP000306509"/>
    </source>
</evidence>
<feature type="domain" description="HTH cro/C1-type" evidence="2">
    <location>
        <begin position="10"/>
        <end position="64"/>
    </location>
</feature>
<comment type="caution">
    <text evidence="3">The sequence shown here is derived from an EMBL/GenBank/DDBJ whole genome shotgun (WGS) entry which is preliminary data.</text>
</comment>
<sequence>MLRSTLGQRLRRLREDRGYTQEHVSTILNVERQTYTNYENGYRTPPLDSLVQLADLFGISMDYLIRGQQYDLISTILTKEEQELLYSYNHLSPILQKEVQEFIQFKISLQKPRHH</sequence>
<dbReference type="EMBL" id="QGQD01000077">
    <property type="protein sequence ID" value="TLC99094.1"/>
    <property type="molecule type" value="Genomic_DNA"/>
</dbReference>
<keyword evidence="1" id="KW-0238">DNA-binding</keyword>
<dbReference type="SUPFAM" id="SSF47413">
    <property type="entry name" value="lambda repressor-like DNA-binding domains"/>
    <property type="match status" value="1"/>
</dbReference>
<dbReference type="CDD" id="cd00093">
    <property type="entry name" value="HTH_XRE"/>
    <property type="match status" value="1"/>
</dbReference>
<dbReference type="RefSeq" id="WP_052378037.1">
    <property type="nucleotide sequence ID" value="NZ_CABMJZ010000069.1"/>
</dbReference>
<protein>
    <submittedName>
        <fullName evidence="3">HTH-type transcriptional regulator ImmR</fullName>
    </submittedName>
</protein>
<dbReference type="AlphaFoldDB" id="A0A4U8Q2W7"/>
<dbReference type="SMART" id="SM00530">
    <property type="entry name" value="HTH_XRE"/>
    <property type="match status" value="1"/>
</dbReference>
<dbReference type="STRING" id="180332.GCA_000797495_01917"/>
<dbReference type="Proteomes" id="UP000306509">
    <property type="component" value="Unassembled WGS sequence"/>
</dbReference>
<dbReference type="PANTHER" id="PTHR46558">
    <property type="entry name" value="TRACRIPTIONAL REGULATORY PROTEIN-RELATED-RELATED"/>
    <property type="match status" value="1"/>
</dbReference>
<keyword evidence="4" id="KW-1185">Reference proteome</keyword>
<dbReference type="Gene3D" id="1.10.260.40">
    <property type="entry name" value="lambda repressor-like DNA-binding domains"/>
    <property type="match status" value="1"/>
</dbReference>
<evidence type="ECO:0000256" key="1">
    <source>
        <dbReference type="ARBA" id="ARBA00023125"/>
    </source>
</evidence>
<dbReference type="PROSITE" id="PS50943">
    <property type="entry name" value="HTH_CROC1"/>
    <property type="match status" value="1"/>
</dbReference>
<dbReference type="GO" id="GO:0003677">
    <property type="term" value="F:DNA binding"/>
    <property type="evidence" value="ECO:0007669"/>
    <property type="project" value="UniProtKB-KW"/>
</dbReference>
<dbReference type="PANTHER" id="PTHR46558:SF14">
    <property type="entry name" value="HTH-TYPE TRANSCRIPTIONAL REGULATOR ANSR"/>
    <property type="match status" value="1"/>
</dbReference>
<accession>A0A4U8Q2W7</accession>
<organism evidence="3 4">
    <name type="scientific">Robinsoniella peoriensis</name>
    <dbReference type="NCBI Taxonomy" id="180332"/>
    <lineage>
        <taxon>Bacteria</taxon>
        <taxon>Bacillati</taxon>
        <taxon>Bacillota</taxon>
        <taxon>Clostridia</taxon>
        <taxon>Lachnospirales</taxon>
        <taxon>Lachnospiraceae</taxon>
        <taxon>Robinsoniella</taxon>
    </lineage>
</organism>
<gene>
    <name evidence="3" type="primary">immR_2</name>
    <name evidence="3" type="ORF">DSM106044_04075</name>
</gene>
<reference evidence="3 4" key="1">
    <citation type="journal article" date="2019" name="Anaerobe">
        <title>Detection of Robinsoniella peoriensis in multiple bone samples of a trauma patient.</title>
        <authorList>
            <person name="Schrottner P."/>
            <person name="Hartwich K."/>
            <person name="Bunk B."/>
            <person name="Schober I."/>
            <person name="Helbig S."/>
            <person name="Rudolph W.W."/>
            <person name="Gunzer F."/>
        </authorList>
    </citation>
    <scope>NUCLEOTIDE SEQUENCE [LARGE SCALE GENOMIC DNA]</scope>
    <source>
        <strain evidence="3 4">DSM 106044</strain>
    </source>
</reference>
<name>A0A4U8Q2W7_9FIRM</name>